<dbReference type="PANTHER" id="PTHR31004">
    <property type="entry name" value="TRANSMEMBRANE PROTEIN 79"/>
    <property type="match status" value="1"/>
</dbReference>
<dbReference type="AlphaFoldDB" id="A0A0J9E073"/>
<keyword evidence="6" id="KW-0687">Ribonucleoprotein</keyword>
<keyword evidence="3 5" id="KW-1133">Transmembrane helix</keyword>
<dbReference type="GO" id="GO:0045055">
    <property type="term" value="P:regulated exocytosis"/>
    <property type="evidence" value="ECO:0007669"/>
    <property type="project" value="TreeGrafter"/>
</dbReference>
<dbReference type="Proteomes" id="UP000037178">
    <property type="component" value="Unassembled WGS sequence"/>
</dbReference>
<gene>
    <name evidence="6" type="ORF">AIOL_001072</name>
</gene>
<evidence type="ECO:0000313" key="7">
    <source>
        <dbReference type="Proteomes" id="UP000037178"/>
    </source>
</evidence>
<dbReference type="RefSeq" id="WP_049642049.1">
    <property type="nucleotide sequence ID" value="NZ_LFTY01000002.1"/>
</dbReference>
<comment type="caution">
    <text evidence="6">The sequence shown here is derived from an EMBL/GenBank/DDBJ whole genome shotgun (WGS) entry which is preliminary data.</text>
</comment>
<organism evidence="6 7">
    <name type="scientific">Candidatus Rhodobacter oscarellae</name>
    <dbReference type="NCBI Taxonomy" id="1675527"/>
    <lineage>
        <taxon>Bacteria</taxon>
        <taxon>Pseudomonadati</taxon>
        <taxon>Pseudomonadota</taxon>
        <taxon>Alphaproteobacteria</taxon>
        <taxon>Rhodobacterales</taxon>
        <taxon>Rhodobacter group</taxon>
        <taxon>Rhodobacter</taxon>
    </lineage>
</organism>
<name>A0A0J9E073_9RHOB</name>
<feature type="transmembrane region" description="Helical" evidence="5">
    <location>
        <begin position="7"/>
        <end position="28"/>
    </location>
</feature>
<feature type="transmembrane region" description="Helical" evidence="5">
    <location>
        <begin position="89"/>
        <end position="107"/>
    </location>
</feature>
<dbReference type="OrthoDB" id="582367at2"/>
<keyword evidence="2 5" id="KW-0812">Transmembrane</keyword>
<proteinExistence type="predicted"/>
<evidence type="ECO:0000256" key="3">
    <source>
        <dbReference type="ARBA" id="ARBA00022989"/>
    </source>
</evidence>
<dbReference type="InterPro" id="IPR001129">
    <property type="entry name" value="Membr-assoc_MAPEG"/>
</dbReference>
<evidence type="ECO:0000256" key="1">
    <source>
        <dbReference type="ARBA" id="ARBA00004370"/>
    </source>
</evidence>
<dbReference type="SUPFAM" id="SSF161084">
    <property type="entry name" value="MAPEG domain-like"/>
    <property type="match status" value="1"/>
</dbReference>
<reference evidence="6 7" key="1">
    <citation type="submission" date="2015-06" db="EMBL/GenBank/DDBJ databases">
        <title>Draft genome sequence of an Alphaproteobacteria species associated to the Mediterranean sponge Oscarella lobularis.</title>
        <authorList>
            <person name="Jourda C."/>
            <person name="Santini S."/>
            <person name="Claverie J.-M."/>
        </authorList>
    </citation>
    <scope>NUCLEOTIDE SEQUENCE [LARGE SCALE GENOMIC DNA]</scope>
    <source>
        <strain evidence="6">IGS</strain>
    </source>
</reference>
<feature type="transmembrane region" description="Helical" evidence="5">
    <location>
        <begin position="141"/>
        <end position="163"/>
    </location>
</feature>
<keyword evidence="6" id="KW-0689">Ribosomal protein</keyword>
<evidence type="ECO:0000256" key="2">
    <source>
        <dbReference type="ARBA" id="ARBA00022692"/>
    </source>
</evidence>
<dbReference type="Pfam" id="PF01124">
    <property type="entry name" value="MAPEG"/>
    <property type="match status" value="1"/>
</dbReference>
<evidence type="ECO:0000313" key="6">
    <source>
        <dbReference type="EMBL" id="KMW56120.1"/>
    </source>
</evidence>
<dbReference type="Gene3D" id="1.20.120.550">
    <property type="entry name" value="Membrane associated eicosanoid/glutathione metabolism-like domain"/>
    <property type="match status" value="1"/>
</dbReference>
<feature type="transmembrane region" description="Helical" evidence="5">
    <location>
        <begin position="113"/>
        <end position="134"/>
    </location>
</feature>
<dbReference type="GO" id="GO:0005840">
    <property type="term" value="C:ribosome"/>
    <property type="evidence" value="ECO:0007669"/>
    <property type="project" value="UniProtKB-KW"/>
</dbReference>
<accession>A0A0J9E073</accession>
<keyword evidence="4 5" id="KW-0472">Membrane</keyword>
<dbReference type="InterPro" id="IPR023352">
    <property type="entry name" value="MAPEG-like_dom_sf"/>
</dbReference>
<comment type="subcellular location">
    <subcellularLocation>
        <location evidence="1">Membrane</location>
    </subcellularLocation>
</comment>
<dbReference type="EMBL" id="LFTY01000002">
    <property type="protein sequence ID" value="KMW56120.1"/>
    <property type="molecule type" value="Genomic_DNA"/>
</dbReference>
<keyword evidence="7" id="KW-1185">Reference proteome</keyword>
<evidence type="ECO:0000256" key="4">
    <source>
        <dbReference type="ARBA" id="ARBA00023136"/>
    </source>
</evidence>
<sequence>MAKRGLIIAGMAAGLAWAVALIWIGSAYVNIPVFSFQSVVLWAFLPPGAVYALMIARMAARRMFDDALIDGQAPTGAAEIDRRVAQNTLEQLVLALLIWPGATHLIVTDGPGVLVMLGFGFAVARVLFWIGYHISPPLRAFGFAATFYPSVLILIWAVLWWIFP</sequence>
<feature type="transmembrane region" description="Helical" evidence="5">
    <location>
        <begin position="34"/>
        <end position="54"/>
    </location>
</feature>
<dbReference type="GO" id="GO:0005765">
    <property type="term" value="C:lysosomal membrane"/>
    <property type="evidence" value="ECO:0007669"/>
    <property type="project" value="TreeGrafter"/>
</dbReference>
<dbReference type="PANTHER" id="PTHR31004:SF1">
    <property type="entry name" value="TRANSMEMBRANE PROTEIN 79"/>
    <property type="match status" value="1"/>
</dbReference>
<evidence type="ECO:0000256" key="5">
    <source>
        <dbReference type="SAM" id="Phobius"/>
    </source>
</evidence>
<dbReference type="PATRIC" id="fig|1675527.3.peg.1143"/>
<dbReference type="STRING" id="1675527.AIOL_001072"/>
<protein>
    <submittedName>
        <fullName evidence="6">Putative Ribosomal protein L11</fullName>
    </submittedName>
</protein>